<organism evidence="2 3">
    <name type="scientific">Luteococcus sanguinis</name>
    <dbReference type="NCBI Taxonomy" id="174038"/>
    <lineage>
        <taxon>Bacteria</taxon>
        <taxon>Bacillati</taxon>
        <taxon>Actinomycetota</taxon>
        <taxon>Actinomycetes</taxon>
        <taxon>Propionibacteriales</taxon>
        <taxon>Propionibacteriaceae</taxon>
        <taxon>Luteococcus</taxon>
    </lineage>
</organism>
<accession>A0ABW1WWZ1</accession>
<name>A0ABW1WWZ1_9ACTN</name>
<protein>
    <submittedName>
        <fullName evidence="2">Uncharacterized protein</fullName>
    </submittedName>
</protein>
<feature type="compositionally biased region" description="Basic residues" evidence="1">
    <location>
        <begin position="52"/>
        <end position="62"/>
    </location>
</feature>
<keyword evidence="3" id="KW-1185">Reference proteome</keyword>
<dbReference type="RefSeq" id="WP_343886322.1">
    <property type="nucleotide sequence ID" value="NZ_BAAAKI010000014.1"/>
</dbReference>
<evidence type="ECO:0000256" key="1">
    <source>
        <dbReference type="SAM" id="MobiDB-lite"/>
    </source>
</evidence>
<reference evidence="3" key="1">
    <citation type="journal article" date="2019" name="Int. J. Syst. Evol. Microbiol.">
        <title>The Global Catalogue of Microorganisms (GCM) 10K type strain sequencing project: providing services to taxonomists for standard genome sequencing and annotation.</title>
        <authorList>
            <consortium name="The Broad Institute Genomics Platform"/>
            <consortium name="The Broad Institute Genome Sequencing Center for Infectious Disease"/>
            <person name="Wu L."/>
            <person name="Ma J."/>
        </authorList>
    </citation>
    <scope>NUCLEOTIDE SEQUENCE [LARGE SCALE GENOMIC DNA]</scope>
    <source>
        <strain evidence="3">CGMCC 1.15277</strain>
    </source>
</reference>
<gene>
    <name evidence="2" type="ORF">ACFP57_01030</name>
</gene>
<evidence type="ECO:0000313" key="2">
    <source>
        <dbReference type="EMBL" id="MFC6395581.1"/>
    </source>
</evidence>
<evidence type="ECO:0000313" key="3">
    <source>
        <dbReference type="Proteomes" id="UP001596266"/>
    </source>
</evidence>
<dbReference type="EMBL" id="JBHSUA010000006">
    <property type="protein sequence ID" value="MFC6395581.1"/>
    <property type="molecule type" value="Genomic_DNA"/>
</dbReference>
<feature type="region of interest" description="Disordered" evidence="1">
    <location>
        <begin position="1"/>
        <end position="92"/>
    </location>
</feature>
<proteinExistence type="predicted"/>
<comment type="caution">
    <text evidence="2">The sequence shown here is derived from an EMBL/GenBank/DDBJ whole genome shotgun (WGS) entry which is preliminary data.</text>
</comment>
<dbReference type="Proteomes" id="UP001596266">
    <property type="component" value="Unassembled WGS sequence"/>
</dbReference>
<sequence>MQSSTIREVARRYPSPIRIALPTEQQAAEDALPPATSAVVDAAQEFSEPRARKPRAPRKPRQPRNVEDQGNPLDKLGDREPSLDDVLGGDAA</sequence>